<accession>A0A9Q3JFF5</accession>
<name>A0A9Q3JFF5_9BASI</name>
<keyword evidence="2" id="KW-1185">Reference proteome</keyword>
<dbReference type="EMBL" id="AVOT02069806">
    <property type="protein sequence ID" value="MBW0560620.1"/>
    <property type="molecule type" value="Genomic_DNA"/>
</dbReference>
<evidence type="ECO:0000313" key="1">
    <source>
        <dbReference type="EMBL" id="MBW0560620.1"/>
    </source>
</evidence>
<proteinExistence type="predicted"/>
<evidence type="ECO:0000313" key="2">
    <source>
        <dbReference type="Proteomes" id="UP000765509"/>
    </source>
</evidence>
<dbReference type="Proteomes" id="UP000765509">
    <property type="component" value="Unassembled WGS sequence"/>
</dbReference>
<reference evidence="1" key="1">
    <citation type="submission" date="2021-03" db="EMBL/GenBank/DDBJ databases">
        <title>Draft genome sequence of rust myrtle Austropuccinia psidii MF-1, a brazilian biotype.</title>
        <authorList>
            <person name="Quecine M.C."/>
            <person name="Pachon D.M.R."/>
            <person name="Bonatelli M.L."/>
            <person name="Correr F.H."/>
            <person name="Franceschini L.M."/>
            <person name="Leite T.F."/>
            <person name="Margarido G.R.A."/>
            <person name="Almeida C.A."/>
            <person name="Ferrarezi J.A."/>
            <person name="Labate C.A."/>
        </authorList>
    </citation>
    <scope>NUCLEOTIDE SEQUENCE</scope>
    <source>
        <strain evidence="1">MF-1</strain>
    </source>
</reference>
<comment type="caution">
    <text evidence="1">The sequence shown here is derived from an EMBL/GenBank/DDBJ whole genome shotgun (WGS) entry which is preliminary data.</text>
</comment>
<dbReference type="AlphaFoldDB" id="A0A9Q3JFF5"/>
<organism evidence="1 2">
    <name type="scientific">Austropuccinia psidii MF-1</name>
    <dbReference type="NCBI Taxonomy" id="1389203"/>
    <lineage>
        <taxon>Eukaryota</taxon>
        <taxon>Fungi</taxon>
        <taxon>Dikarya</taxon>
        <taxon>Basidiomycota</taxon>
        <taxon>Pucciniomycotina</taxon>
        <taxon>Pucciniomycetes</taxon>
        <taxon>Pucciniales</taxon>
        <taxon>Sphaerophragmiaceae</taxon>
        <taxon>Austropuccinia</taxon>
    </lineage>
</organism>
<gene>
    <name evidence="1" type="ORF">O181_100335</name>
</gene>
<protein>
    <submittedName>
        <fullName evidence="1">Uncharacterized protein</fullName>
    </submittedName>
</protein>
<sequence>MRLNLTAAIADIISKHFFNWSQTQPSLIINNPDQLNLLIERWVNVRGKEMKKKSKLGQAAEEVTASHFKIARQLFPQNNNFSAIYTDIKATSDVEDNSDLGKAPKRLVGVWRSEALTLCTRKSDLAVTLGSTTQLEKNRVQHMLHRDGEKLDYNSDLTNVPHCLPLDCYSTIYLNTISEVERNHLLVKEPIGLQNILLEIEAKTKRGHHIIQTPGRSSLSGIEAGSSIHNLINPEYFLSPSPFLYPSL</sequence>